<feature type="region of interest" description="Disordered" evidence="1">
    <location>
        <begin position="1"/>
        <end position="21"/>
    </location>
</feature>
<feature type="compositionally biased region" description="Basic and acidic residues" evidence="1">
    <location>
        <begin position="132"/>
        <end position="149"/>
    </location>
</feature>
<sequence length="221" mass="24506">MPGRSSIDTTFSDDQTDQSDLLRPSLDDFLEENDITVDRSASQVDSSSNAAYQRIYDQGSTIASSVFTNTKNSIQSAFTCCIPINRKNKKSRNTAYSTLQSDLDSVVFDNDAMELSEPPPYSEIDPNAISSNDHDKSHQLKTLERDGKKPTSNPYDDTEVTMSFDTVHEPSSSSSKRNGIDEDIDEEESNRQRMMKAMMYLLGGNGSGKDLSKSFRSGGHQ</sequence>
<organism evidence="2 3">
    <name type="scientific">Kwoniella dendrophila CBS 6074</name>
    <dbReference type="NCBI Taxonomy" id="1295534"/>
    <lineage>
        <taxon>Eukaryota</taxon>
        <taxon>Fungi</taxon>
        <taxon>Dikarya</taxon>
        <taxon>Basidiomycota</taxon>
        <taxon>Agaricomycotina</taxon>
        <taxon>Tremellomycetes</taxon>
        <taxon>Tremellales</taxon>
        <taxon>Cryptococcaceae</taxon>
        <taxon>Kwoniella</taxon>
    </lineage>
</organism>
<evidence type="ECO:0000313" key="3">
    <source>
        <dbReference type="Proteomes" id="UP001355207"/>
    </source>
</evidence>
<dbReference type="EMBL" id="CP144104">
    <property type="protein sequence ID" value="WWC90905.1"/>
    <property type="molecule type" value="Genomic_DNA"/>
</dbReference>
<gene>
    <name evidence="2" type="ORF">L201_005843</name>
</gene>
<dbReference type="GeneID" id="91096513"/>
<dbReference type="RefSeq" id="XP_066077668.1">
    <property type="nucleotide sequence ID" value="XM_066221571.1"/>
</dbReference>
<keyword evidence="3" id="KW-1185">Reference proteome</keyword>
<accession>A0AAX4K2C0</accession>
<proteinExistence type="predicted"/>
<evidence type="ECO:0000256" key="1">
    <source>
        <dbReference type="SAM" id="MobiDB-lite"/>
    </source>
</evidence>
<evidence type="ECO:0000313" key="2">
    <source>
        <dbReference type="EMBL" id="WWC90905.1"/>
    </source>
</evidence>
<feature type="compositionally biased region" description="Polar residues" evidence="1">
    <location>
        <begin position="150"/>
        <end position="177"/>
    </location>
</feature>
<feature type="region of interest" description="Disordered" evidence="1">
    <location>
        <begin position="113"/>
        <end position="191"/>
    </location>
</feature>
<reference evidence="2 3" key="1">
    <citation type="submission" date="2024-01" db="EMBL/GenBank/DDBJ databases">
        <title>Comparative genomics of Cryptococcus and Kwoniella reveals pathogenesis evolution and contrasting modes of karyotype evolution via chromosome fusion or intercentromeric recombination.</title>
        <authorList>
            <person name="Coelho M.A."/>
            <person name="David-Palma M."/>
            <person name="Shea T."/>
            <person name="Bowers K."/>
            <person name="McGinley-Smith S."/>
            <person name="Mohammad A.W."/>
            <person name="Gnirke A."/>
            <person name="Yurkov A.M."/>
            <person name="Nowrousian M."/>
            <person name="Sun S."/>
            <person name="Cuomo C.A."/>
            <person name="Heitman J."/>
        </authorList>
    </citation>
    <scope>NUCLEOTIDE SEQUENCE [LARGE SCALE GENOMIC DNA]</scope>
    <source>
        <strain evidence="2 3">CBS 6074</strain>
    </source>
</reference>
<feature type="compositionally biased region" description="Low complexity" evidence="1">
    <location>
        <begin position="1"/>
        <end position="13"/>
    </location>
</feature>
<name>A0AAX4K2C0_9TREE</name>
<protein>
    <submittedName>
        <fullName evidence="2">Uncharacterized protein</fullName>
    </submittedName>
</protein>
<dbReference type="Proteomes" id="UP001355207">
    <property type="component" value="Chromosome 7"/>
</dbReference>
<dbReference type="AlphaFoldDB" id="A0AAX4K2C0"/>
<feature type="region of interest" description="Disordered" evidence="1">
    <location>
        <begin position="202"/>
        <end position="221"/>
    </location>
</feature>